<dbReference type="EMBL" id="JACCCC010000001">
    <property type="protein sequence ID" value="NYE48177.1"/>
    <property type="molecule type" value="Genomic_DNA"/>
</dbReference>
<comment type="caution">
    <text evidence="2">The sequence shown here is derived from an EMBL/GenBank/DDBJ whole genome shotgun (WGS) entry which is preliminary data.</text>
</comment>
<dbReference type="Pfam" id="PF13302">
    <property type="entry name" value="Acetyltransf_3"/>
    <property type="match status" value="1"/>
</dbReference>
<evidence type="ECO:0000259" key="1">
    <source>
        <dbReference type="PROSITE" id="PS51186"/>
    </source>
</evidence>
<evidence type="ECO:0000313" key="2">
    <source>
        <dbReference type="EMBL" id="NYE48177.1"/>
    </source>
</evidence>
<gene>
    <name evidence="2" type="ORF">HDA32_003297</name>
</gene>
<reference evidence="2 3" key="1">
    <citation type="submission" date="2020-07" db="EMBL/GenBank/DDBJ databases">
        <title>Sequencing the genomes of 1000 actinobacteria strains.</title>
        <authorList>
            <person name="Klenk H.-P."/>
        </authorList>
    </citation>
    <scope>NUCLEOTIDE SEQUENCE [LARGE SCALE GENOMIC DNA]</scope>
    <source>
        <strain evidence="2 3">CXB654</strain>
    </source>
</reference>
<dbReference type="GO" id="GO:1990189">
    <property type="term" value="F:protein N-terminal-serine acetyltransferase activity"/>
    <property type="evidence" value="ECO:0007669"/>
    <property type="project" value="TreeGrafter"/>
</dbReference>
<proteinExistence type="predicted"/>
<keyword evidence="3" id="KW-1185">Reference proteome</keyword>
<protein>
    <submittedName>
        <fullName evidence="2">RimJ/RimL family protein N-acetyltransferase</fullName>
    </submittedName>
</protein>
<dbReference type="PANTHER" id="PTHR43441">
    <property type="entry name" value="RIBOSOMAL-PROTEIN-SERINE ACETYLTRANSFERASE"/>
    <property type="match status" value="1"/>
</dbReference>
<name>A0A852TY20_9ACTN</name>
<feature type="domain" description="N-acetyltransferase" evidence="1">
    <location>
        <begin position="11"/>
        <end position="169"/>
    </location>
</feature>
<dbReference type="Gene3D" id="3.40.630.30">
    <property type="match status" value="1"/>
</dbReference>
<accession>A0A852TY20</accession>
<dbReference type="PANTHER" id="PTHR43441:SF11">
    <property type="entry name" value="RIBOSOMAL-PROTEIN-SERINE ACETYLTRANSFERASE"/>
    <property type="match status" value="1"/>
</dbReference>
<evidence type="ECO:0000313" key="3">
    <source>
        <dbReference type="Proteomes" id="UP000589036"/>
    </source>
</evidence>
<keyword evidence="2" id="KW-0808">Transferase</keyword>
<dbReference type="InterPro" id="IPR016181">
    <property type="entry name" value="Acyl_CoA_acyltransferase"/>
</dbReference>
<dbReference type="InterPro" id="IPR000182">
    <property type="entry name" value="GNAT_dom"/>
</dbReference>
<dbReference type="GO" id="GO:0005737">
    <property type="term" value="C:cytoplasm"/>
    <property type="evidence" value="ECO:0007669"/>
    <property type="project" value="TreeGrafter"/>
</dbReference>
<sequence length="184" mass="20659">MFPIELNGSRLRLREMRLSDAERLVQVYGDETATRHLSFTPRTADQCVAVIQVAIKDAQAENRTVYMLAVVTPDDELVGAARLAIDERPHSAQIGFALKPGLWGQRLGGETVRLLLDLGFGALDLKRIWGARAPDNERSRRVMLSAGMVEEGRIRRHLRAHGAWRDSIVHSVLDDEWKTATIHT</sequence>
<dbReference type="Proteomes" id="UP000589036">
    <property type="component" value="Unassembled WGS sequence"/>
</dbReference>
<organism evidence="2 3">
    <name type="scientific">Spinactinospora alkalitolerans</name>
    <dbReference type="NCBI Taxonomy" id="687207"/>
    <lineage>
        <taxon>Bacteria</taxon>
        <taxon>Bacillati</taxon>
        <taxon>Actinomycetota</taxon>
        <taxon>Actinomycetes</taxon>
        <taxon>Streptosporangiales</taxon>
        <taxon>Nocardiopsidaceae</taxon>
        <taxon>Spinactinospora</taxon>
    </lineage>
</organism>
<dbReference type="PROSITE" id="PS51186">
    <property type="entry name" value="GNAT"/>
    <property type="match status" value="1"/>
</dbReference>
<dbReference type="GO" id="GO:0008999">
    <property type="term" value="F:protein-N-terminal-alanine acetyltransferase activity"/>
    <property type="evidence" value="ECO:0007669"/>
    <property type="project" value="TreeGrafter"/>
</dbReference>
<dbReference type="SUPFAM" id="SSF55729">
    <property type="entry name" value="Acyl-CoA N-acyltransferases (Nat)"/>
    <property type="match status" value="1"/>
</dbReference>
<dbReference type="RefSeq" id="WP_179644009.1">
    <property type="nucleotide sequence ID" value="NZ_BAAAYY010000016.1"/>
</dbReference>
<dbReference type="AlphaFoldDB" id="A0A852TY20"/>
<dbReference type="InterPro" id="IPR051908">
    <property type="entry name" value="Ribosomal_N-acetyltransferase"/>
</dbReference>